<keyword evidence="4" id="KW-1133">Transmembrane helix</keyword>
<comment type="similarity">
    <text evidence="1">Belongs to the peptidase S33 family.</text>
</comment>
<evidence type="ECO:0000256" key="3">
    <source>
        <dbReference type="SAM" id="MobiDB-lite"/>
    </source>
</evidence>
<dbReference type="InterPro" id="IPR000073">
    <property type="entry name" value="AB_hydrolase_1"/>
</dbReference>
<reference evidence="7 8" key="1">
    <citation type="journal article" date="2019" name="Appl. Microbiol. Biotechnol.">
        <title>Genome sequence of Isaria javanica and comparative genome analysis insights into family S53 peptidase evolution in fungal entomopathogens.</title>
        <authorList>
            <person name="Lin R."/>
            <person name="Zhang X."/>
            <person name="Xin B."/>
            <person name="Zou M."/>
            <person name="Gao Y."/>
            <person name="Qin F."/>
            <person name="Hu Q."/>
            <person name="Xie B."/>
            <person name="Cheng X."/>
        </authorList>
    </citation>
    <scope>NUCLEOTIDE SEQUENCE [LARGE SCALE GENOMIC DNA]</scope>
    <source>
        <strain evidence="7 8">IJ1G</strain>
    </source>
</reference>
<feature type="region of interest" description="Disordered" evidence="3">
    <location>
        <begin position="1"/>
        <end position="20"/>
    </location>
</feature>
<keyword evidence="8" id="KW-1185">Reference proteome</keyword>
<dbReference type="Pfam" id="PF08386">
    <property type="entry name" value="Abhydrolase_4"/>
    <property type="match status" value="1"/>
</dbReference>
<evidence type="ECO:0000256" key="2">
    <source>
        <dbReference type="ARBA" id="ARBA00022801"/>
    </source>
</evidence>
<dbReference type="GO" id="GO:0016787">
    <property type="term" value="F:hydrolase activity"/>
    <property type="evidence" value="ECO:0007669"/>
    <property type="project" value="UniProtKB-KW"/>
</dbReference>
<dbReference type="Proteomes" id="UP000315783">
    <property type="component" value="Unassembled WGS sequence"/>
</dbReference>
<dbReference type="EMBL" id="SPUK01000013">
    <property type="protein sequence ID" value="TQV92906.1"/>
    <property type="molecule type" value="Genomic_DNA"/>
</dbReference>
<feature type="domain" description="AB hydrolase-1" evidence="5">
    <location>
        <begin position="119"/>
        <end position="278"/>
    </location>
</feature>
<evidence type="ECO:0000259" key="6">
    <source>
        <dbReference type="Pfam" id="PF08386"/>
    </source>
</evidence>
<dbReference type="InterPro" id="IPR029058">
    <property type="entry name" value="AB_hydrolase_fold"/>
</dbReference>
<dbReference type="STRING" id="43265.A0A545VT01"/>
<protein>
    <submittedName>
        <fullName evidence="7">Alpha/beta hydrolase fold-1</fullName>
    </submittedName>
</protein>
<keyword evidence="4" id="KW-0472">Membrane</keyword>
<dbReference type="Gene3D" id="3.40.50.1820">
    <property type="entry name" value="alpha/beta hydrolase"/>
    <property type="match status" value="1"/>
</dbReference>
<feature type="domain" description="Peptidase S33 tripeptidyl aminopeptidase-like C-terminal" evidence="6">
    <location>
        <begin position="448"/>
        <end position="535"/>
    </location>
</feature>
<dbReference type="SUPFAM" id="SSF53474">
    <property type="entry name" value="alpha/beta-Hydrolases"/>
    <property type="match status" value="1"/>
</dbReference>
<dbReference type="PANTHER" id="PTHR43248">
    <property type="entry name" value="2-SUCCINYL-6-HYDROXY-2,4-CYCLOHEXADIENE-1-CARBOXYLATE SYNTHASE"/>
    <property type="match status" value="1"/>
</dbReference>
<evidence type="ECO:0000313" key="7">
    <source>
        <dbReference type="EMBL" id="TQV92906.1"/>
    </source>
</evidence>
<keyword evidence="4" id="KW-0812">Transmembrane</keyword>
<dbReference type="InterPro" id="IPR013595">
    <property type="entry name" value="Pept_S33_TAP-like_C"/>
</dbReference>
<proteinExistence type="inferred from homology"/>
<organism evidence="7 8">
    <name type="scientific">Cordyceps javanica</name>
    <dbReference type="NCBI Taxonomy" id="43265"/>
    <lineage>
        <taxon>Eukaryota</taxon>
        <taxon>Fungi</taxon>
        <taxon>Dikarya</taxon>
        <taxon>Ascomycota</taxon>
        <taxon>Pezizomycotina</taxon>
        <taxon>Sordariomycetes</taxon>
        <taxon>Hypocreomycetidae</taxon>
        <taxon>Hypocreales</taxon>
        <taxon>Cordycipitaceae</taxon>
        <taxon>Cordyceps</taxon>
    </lineage>
</organism>
<keyword evidence="2 7" id="KW-0378">Hydrolase</keyword>
<comment type="caution">
    <text evidence="7">The sequence shown here is derived from an EMBL/GenBank/DDBJ whole genome shotgun (WGS) entry which is preliminary data.</text>
</comment>
<feature type="transmembrane region" description="Helical" evidence="4">
    <location>
        <begin position="27"/>
        <end position="46"/>
    </location>
</feature>
<dbReference type="PANTHER" id="PTHR43248:SF25">
    <property type="entry name" value="AB HYDROLASE-1 DOMAIN-CONTAINING PROTEIN-RELATED"/>
    <property type="match status" value="1"/>
</dbReference>
<dbReference type="Pfam" id="PF00561">
    <property type="entry name" value="Abhydrolase_1"/>
    <property type="match status" value="1"/>
</dbReference>
<evidence type="ECO:0000313" key="8">
    <source>
        <dbReference type="Proteomes" id="UP000315783"/>
    </source>
</evidence>
<name>A0A545VT01_9HYPO</name>
<evidence type="ECO:0000256" key="4">
    <source>
        <dbReference type="SAM" id="Phobius"/>
    </source>
</evidence>
<evidence type="ECO:0000256" key="1">
    <source>
        <dbReference type="ARBA" id="ARBA00010088"/>
    </source>
</evidence>
<evidence type="ECO:0000259" key="5">
    <source>
        <dbReference type="Pfam" id="PF00561"/>
    </source>
</evidence>
<gene>
    <name evidence="7" type="ORF">IF1G_08209</name>
</gene>
<dbReference type="OrthoDB" id="425534at2759"/>
<dbReference type="AlphaFoldDB" id="A0A545VT01"/>
<accession>A0A545VT01</accession>
<sequence>MEKQPLLGGPPVQPREARRQRPARRTALLVAVVLLWVLISGIHLISHHQEVSWPRREPELREYAGESIKWRLCGDITGHDLECATVDVPMDQFNKTNSGGKFFTIPLVRMRGRKAVKNLLVNPGGPGASGVGFVYNAGEKLNRLIGEQFHIVGFDPRGVNGSTTTATCFVDAESREKLRPRRTTDLIRDSPYLYAWSTNYLRGCRENTAEHFKYVNTPQTAADMNHIIDALGQDTMFYWGISYGSLLGQVYATLFPERAGRIAIDGITDQFSWFEKLMDTKRYADTDAVVDGFFGECIRAGEACALSKFGKTGPALRKNVTRVINSLYGHPASVYVNGTVYGVLDDFAARIRGLFQEMYTPSHWPALAGRLADLQVGNATGMFMSYAKEDDPFANLPEANLAVQMNDGRSGPDFWPQPRMDLMEKLLPYFDKYRLALGDMLDLHLKQQWTVPSTHSYVPRQRVETASPLLILSTTHDPVCPYTGAQVAQRVFAGSRIVALDAYGHASVAMPSLCMAKHLRGYLLNGSLPEENVVCKRDGAYFPGRDGGAAPYSLEEQDILAAQRALSDQIGMSLTIQ</sequence>
<dbReference type="InterPro" id="IPR051601">
    <property type="entry name" value="Serine_prot/Carboxylest_S33"/>
</dbReference>